<evidence type="ECO:0000256" key="4">
    <source>
        <dbReference type="ARBA" id="ARBA00023242"/>
    </source>
</evidence>
<dbReference type="PANTHER" id="PTHR31719:SF179">
    <property type="entry name" value="OS08G0148400 PROTEIN"/>
    <property type="match status" value="1"/>
</dbReference>
<sequence>MAMSSSSNNRKEDPSSPPQTPSSSSAADNFCRTPREKPTTFPPGYKFVPSEEDLIVHYLKPFLRSNKNPPPNVPIHRVNIYESNPERLSREYVKGNDKEWFFITERTKMHEGGTKKHSRLDNGGFWKARSAFEEFKTRKGEAFWRMVLEHYTGNNQNGARSEWLMYEYVTDSSSPRDKTNGDNNKRVDYALCKIYMTPKGMKRKAEEEEENEKRKKEEERGGGEEQEVDQRCPFSSDEFRELMNSLSVPGEVDGVFTGPIDLSPLFGEGESKKD</sequence>
<feature type="compositionally biased region" description="Basic and acidic residues" evidence="5">
    <location>
        <begin position="203"/>
        <end position="223"/>
    </location>
</feature>
<dbReference type="GO" id="GO:0003677">
    <property type="term" value="F:DNA binding"/>
    <property type="evidence" value="ECO:0007669"/>
    <property type="project" value="UniProtKB-KW"/>
</dbReference>
<evidence type="ECO:0000256" key="5">
    <source>
        <dbReference type="SAM" id="MobiDB-lite"/>
    </source>
</evidence>
<dbReference type="InterPro" id="IPR003441">
    <property type="entry name" value="NAC-dom"/>
</dbReference>
<dbReference type="EMBL" id="CAKOAT010286265">
    <property type="protein sequence ID" value="CAH8360392.1"/>
    <property type="molecule type" value="Genomic_DNA"/>
</dbReference>
<evidence type="ECO:0000256" key="1">
    <source>
        <dbReference type="ARBA" id="ARBA00023015"/>
    </source>
</evidence>
<gene>
    <name evidence="7" type="ORF">ERUC_LOCUS26148</name>
</gene>
<dbReference type="Proteomes" id="UP001642260">
    <property type="component" value="Unassembled WGS sequence"/>
</dbReference>
<organism evidence="7 8">
    <name type="scientific">Eruca vesicaria subsp. sativa</name>
    <name type="common">Garden rocket</name>
    <name type="synonym">Eruca sativa</name>
    <dbReference type="NCBI Taxonomy" id="29727"/>
    <lineage>
        <taxon>Eukaryota</taxon>
        <taxon>Viridiplantae</taxon>
        <taxon>Streptophyta</taxon>
        <taxon>Embryophyta</taxon>
        <taxon>Tracheophyta</taxon>
        <taxon>Spermatophyta</taxon>
        <taxon>Magnoliopsida</taxon>
        <taxon>eudicotyledons</taxon>
        <taxon>Gunneridae</taxon>
        <taxon>Pentapetalae</taxon>
        <taxon>rosids</taxon>
        <taxon>malvids</taxon>
        <taxon>Brassicales</taxon>
        <taxon>Brassicaceae</taxon>
        <taxon>Brassiceae</taxon>
        <taxon>Eruca</taxon>
    </lineage>
</organism>
<protein>
    <recommendedName>
        <fullName evidence="6">NAC domain-containing protein</fullName>
    </recommendedName>
</protein>
<feature type="region of interest" description="Disordered" evidence="5">
    <location>
        <begin position="1"/>
        <end position="44"/>
    </location>
</feature>
<evidence type="ECO:0000313" key="8">
    <source>
        <dbReference type="Proteomes" id="UP001642260"/>
    </source>
</evidence>
<reference evidence="7 8" key="1">
    <citation type="submission" date="2022-03" db="EMBL/GenBank/DDBJ databases">
        <authorList>
            <person name="Macdonald S."/>
            <person name="Ahmed S."/>
            <person name="Newling K."/>
        </authorList>
    </citation>
    <scope>NUCLEOTIDE SEQUENCE [LARGE SCALE GENOMIC DNA]</scope>
</reference>
<comment type="caution">
    <text evidence="7">The sequence shown here is derived from an EMBL/GenBank/DDBJ whole genome shotgun (WGS) entry which is preliminary data.</text>
</comment>
<evidence type="ECO:0000256" key="2">
    <source>
        <dbReference type="ARBA" id="ARBA00023125"/>
    </source>
</evidence>
<feature type="domain" description="NAC" evidence="6">
    <location>
        <begin position="41"/>
        <end position="197"/>
    </location>
</feature>
<feature type="region of interest" description="Disordered" evidence="5">
    <location>
        <begin position="250"/>
        <end position="274"/>
    </location>
</feature>
<accession>A0ABC8KNI8</accession>
<keyword evidence="2" id="KW-0238">DNA-binding</keyword>
<dbReference type="InterPro" id="IPR036093">
    <property type="entry name" value="NAC_dom_sf"/>
</dbReference>
<keyword evidence="1" id="KW-0805">Transcription regulation</keyword>
<keyword evidence="4" id="KW-0539">Nucleus</keyword>
<dbReference type="AlphaFoldDB" id="A0ABC8KNI8"/>
<feature type="region of interest" description="Disordered" evidence="5">
    <location>
        <begin position="200"/>
        <end position="236"/>
    </location>
</feature>
<evidence type="ECO:0000256" key="3">
    <source>
        <dbReference type="ARBA" id="ARBA00023163"/>
    </source>
</evidence>
<proteinExistence type="predicted"/>
<keyword evidence="8" id="KW-1185">Reference proteome</keyword>
<dbReference type="Gene3D" id="2.170.150.80">
    <property type="entry name" value="NAC domain"/>
    <property type="match status" value="1"/>
</dbReference>
<dbReference type="PANTHER" id="PTHR31719">
    <property type="entry name" value="NAC TRANSCRIPTION FACTOR 56"/>
    <property type="match status" value="1"/>
</dbReference>
<dbReference type="Pfam" id="PF02365">
    <property type="entry name" value="NAM"/>
    <property type="match status" value="1"/>
</dbReference>
<name>A0ABC8KNI8_ERUVS</name>
<evidence type="ECO:0000259" key="6">
    <source>
        <dbReference type="PROSITE" id="PS51005"/>
    </source>
</evidence>
<keyword evidence="3" id="KW-0804">Transcription</keyword>
<dbReference type="PROSITE" id="PS51005">
    <property type="entry name" value="NAC"/>
    <property type="match status" value="1"/>
</dbReference>
<dbReference type="SUPFAM" id="SSF101941">
    <property type="entry name" value="NAC domain"/>
    <property type="match status" value="1"/>
</dbReference>
<evidence type="ECO:0000313" key="7">
    <source>
        <dbReference type="EMBL" id="CAH8360392.1"/>
    </source>
</evidence>